<evidence type="ECO:0000256" key="4">
    <source>
        <dbReference type="ARBA" id="ARBA00022475"/>
    </source>
</evidence>
<dbReference type="SMART" id="SM00388">
    <property type="entry name" value="HisKA"/>
    <property type="match status" value="1"/>
</dbReference>
<evidence type="ECO:0000313" key="17">
    <source>
        <dbReference type="EMBL" id="KPH71462.1"/>
    </source>
</evidence>
<dbReference type="Gene3D" id="3.30.565.10">
    <property type="entry name" value="Histidine kinase-like ATPase, C-terminal domain"/>
    <property type="match status" value="1"/>
</dbReference>
<dbReference type="PRINTS" id="PR00344">
    <property type="entry name" value="BCTRLSENSOR"/>
</dbReference>
<keyword evidence="8" id="KW-0547">Nucleotide-binding</keyword>
<keyword evidence="5" id="KW-0597">Phosphoprotein</keyword>
<evidence type="ECO:0000256" key="9">
    <source>
        <dbReference type="ARBA" id="ARBA00022777"/>
    </source>
</evidence>
<keyword evidence="10" id="KW-0067">ATP-binding</keyword>
<evidence type="ECO:0000256" key="1">
    <source>
        <dbReference type="ARBA" id="ARBA00000085"/>
    </source>
</evidence>
<evidence type="ECO:0000256" key="11">
    <source>
        <dbReference type="ARBA" id="ARBA00022989"/>
    </source>
</evidence>
<name>A0ABR5MG56_9BACI</name>
<dbReference type="PANTHER" id="PTHR45528">
    <property type="entry name" value="SENSOR HISTIDINE KINASE CPXA"/>
    <property type="match status" value="1"/>
</dbReference>
<dbReference type="Proteomes" id="UP000037854">
    <property type="component" value="Unassembled WGS sequence"/>
</dbReference>
<keyword evidence="7 14" id="KW-0812">Transmembrane</keyword>
<dbReference type="CDD" id="cd00082">
    <property type="entry name" value="HisKA"/>
    <property type="match status" value="1"/>
</dbReference>
<evidence type="ECO:0000256" key="14">
    <source>
        <dbReference type="SAM" id="Phobius"/>
    </source>
</evidence>
<dbReference type="InterPro" id="IPR003594">
    <property type="entry name" value="HATPase_dom"/>
</dbReference>
<keyword evidence="12" id="KW-0902">Two-component regulatory system</keyword>
<dbReference type="SUPFAM" id="SSF55874">
    <property type="entry name" value="ATPase domain of HSP90 chaperone/DNA topoisomerase II/histidine kinase"/>
    <property type="match status" value="1"/>
</dbReference>
<proteinExistence type="predicted"/>
<keyword evidence="18" id="KW-1185">Reference proteome</keyword>
<dbReference type="SUPFAM" id="SSF47384">
    <property type="entry name" value="Homodimeric domain of signal transducing histidine kinase"/>
    <property type="match status" value="1"/>
</dbReference>
<dbReference type="InterPro" id="IPR005467">
    <property type="entry name" value="His_kinase_dom"/>
</dbReference>
<comment type="caution">
    <text evidence="17">The sequence shown here is derived from an EMBL/GenBank/DDBJ whole genome shotgun (WGS) entry which is preliminary data.</text>
</comment>
<dbReference type="PROSITE" id="PS50885">
    <property type="entry name" value="HAMP"/>
    <property type="match status" value="1"/>
</dbReference>
<dbReference type="EMBL" id="LGTK01000073">
    <property type="protein sequence ID" value="KPH71462.1"/>
    <property type="molecule type" value="Genomic_DNA"/>
</dbReference>
<evidence type="ECO:0000259" key="16">
    <source>
        <dbReference type="PROSITE" id="PS50885"/>
    </source>
</evidence>
<dbReference type="Gene3D" id="6.10.340.10">
    <property type="match status" value="1"/>
</dbReference>
<feature type="transmembrane region" description="Helical" evidence="14">
    <location>
        <begin position="21"/>
        <end position="39"/>
    </location>
</feature>
<dbReference type="RefSeq" id="WP_010648802.1">
    <property type="nucleotide sequence ID" value="NZ_JAHHXM010000019.1"/>
</dbReference>
<keyword evidence="9 17" id="KW-0418">Kinase</keyword>
<feature type="domain" description="HAMP" evidence="16">
    <location>
        <begin position="88"/>
        <end position="140"/>
    </location>
</feature>
<dbReference type="Gene3D" id="1.10.287.130">
    <property type="match status" value="1"/>
</dbReference>
<accession>A0ABR5MG56</accession>
<dbReference type="SUPFAM" id="SSF158472">
    <property type="entry name" value="HAMP domain-like"/>
    <property type="match status" value="1"/>
</dbReference>
<evidence type="ECO:0000256" key="3">
    <source>
        <dbReference type="ARBA" id="ARBA00012438"/>
    </source>
</evidence>
<dbReference type="Pfam" id="PF00672">
    <property type="entry name" value="HAMP"/>
    <property type="match status" value="1"/>
</dbReference>
<dbReference type="SMART" id="SM00304">
    <property type="entry name" value="HAMP"/>
    <property type="match status" value="1"/>
</dbReference>
<dbReference type="CDD" id="cd00075">
    <property type="entry name" value="HATPase"/>
    <property type="match status" value="1"/>
</dbReference>
<evidence type="ECO:0000256" key="10">
    <source>
        <dbReference type="ARBA" id="ARBA00022840"/>
    </source>
</evidence>
<evidence type="ECO:0000256" key="5">
    <source>
        <dbReference type="ARBA" id="ARBA00022553"/>
    </source>
</evidence>
<dbReference type="InterPro" id="IPR003661">
    <property type="entry name" value="HisK_dim/P_dom"/>
</dbReference>
<organism evidence="17 18">
    <name type="scientific">Oceanobacillus caeni</name>
    <dbReference type="NCBI Taxonomy" id="405946"/>
    <lineage>
        <taxon>Bacteria</taxon>
        <taxon>Bacillati</taxon>
        <taxon>Bacillota</taxon>
        <taxon>Bacilli</taxon>
        <taxon>Bacillales</taxon>
        <taxon>Bacillaceae</taxon>
        <taxon>Oceanobacillus</taxon>
    </lineage>
</organism>
<feature type="transmembrane region" description="Helical" evidence="14">
    <location>
        <begin position="67"/>
        <end position="86"/>
    </location>
</feature>
<evidence type="ECO:0000256" key="13">
    <source>
        <dbReference type="ARBA" id="ARBA00023136"/>
    </source>
</evidence>
<dbReference type="Pfam" id="PF02518">
    <property type="entry name" value="HATPase_c"/>
    <property type="match status" value="1"/>
</dbReference>
<dbReference type="InterPro" id="IPR003660">
    <property type="entry name" value="HAMP_dom"/>
</dbReference>
<dbReference type="SMART" id="SM00387">
    <property type="entry name" value="HATPase_c"/>
    <property type="match status" value="1"/>
</dbReference>
<dbReference type="PROSITE" id="PS50109">
    <property type="entry name" value="HIS_KIN"/>
    <property type="match status" value="1"/>
</dbReference>
<dbReference type="CDD" id="cd06225">
    <property type="entry name" value="HAMP"/>
    <property type="match status" value="1"/>
</dbReference>
<comment type="subcellular location">
    <subcellularLocation>
        <location evidence="2">Cell membrane</location>
        <topology evidence="2">Multi-pass membrane protein</topology>
    </subcellularLocation>
</comment>
<dbReference type="PANTHER" id="PTHR45528:SF1">
    <property type="entry name" value="SENSOR HISTIDINE KINASE CPXA"/>
    <property type="match status" value="1"/>
</dbReference>
<keyword evidence="13 14" id="KW-0472">Membrane</keyword>
<reference evidence="17 18" key="1">
    <citation type="submission" date="2015-07" db="EMBL/GenBank/DDBJ databases">
        <title>High-quality draft genome sequence of Oceanobacillus caeni HM6, a bacillus isolated from a human feces.</title>
        <authorList>
            <person name="Kumar J."/>
            <person name="Verma M.K."/>
            <person name="Pandey R."/>
            <person name="Bhambi M."/>
            <person name="Chauhan N."/>
        </authorList>
    </citation>
    <scope>NUCLEOTIDE SEQUENCE [LARGE SCALE GENOMIC DNA]</scope>
    <source>
        <strain evidence="17 18">HM6</strain>
    </source>
</reference>
<dbReference type="InterPro" id="IPR036097">
    <property type="entry name" value="HisK_dim/P_sf"/>
</dbReference>
<comment type="catalytic activity">
    <reaction evidence="1">
        <text>ATP + protein L-histidine = ADP + protein N-phospho-L-histidine.</text>
        <dbReference type="EC" id="2.7.13.3"/>
    </reaction>
</comment>
<feature type="domain" description="Histidine kinase" evidence="15">
    <location>
        <begin position="148"/>
        <end position="361"/>
    </location>
</feature>
<dbReference type="EC" id="2.7.13.3" evidence="3"/>
<protein>
    <recommendedName>
        <fullName evidence="3">histidine kinase</fullName>
        <ecNumber evidence="3">2.7.13.3</ecNumber>
    </recommendedName>
</protein>
<dbReference type="InterPro" id="IPR050398">
    <property type="entry name" value="HssS/ArlS-like"/>
</dbReference>
<evidence type="ECO:0000259" key="15">
    <source>
        <dbReference type="PROSITE" id="PS50109"/>
    </source>
</evidence>
<dbReference type="GO" id="GO:0016301">
    <property type="term" value="F:kinase activity"/>
    <property type="evidence" value="ECO:0007669"/>
    <property type="project" value="UniProtKB-KW"/>
</dbReference>
<evidence type="ECO:0000256" key="2">
    <source>
        <dbReference type="ARBA" id="ARBA00004651"/>
    </source>
</evidence>
<evidence type="ECO:0000256" key="6">
    <source>
        <dbReference type="ARBA" id="ARBA00022679"/>
    </source>
</evidence>
<sequence length="361" mass="41294">MLRNKIRKVLVPKQFLFRLTFINILVIAAFVGLSSWAIYNTACVLADGLTSMSNQKQAQFETTLFQYLWIFSISTIIIGSLIHFYLTKKLIHPLKELISSTKRMKQGEYPNPIQAKSDGEIGELISHFNDLIKQLEDNELHRQKLVSDLSHEFRTPLSNLKGYLRALQSGVIQGDEKLYQSLFNESKRLIHLVEQMEQLKEWDHVSTQSFSEKSLVQIEKIVEQSIEMFRWAIEQEDINMQVDVAPSIIKLNSGAISQVISNLLDNAIRYYEGSGSITIKGIDSQSEYRLSIAGPGKSLSIDEQERIFERFYRVDHSRSREYGGSGLGLAISKEIIEHHRGKIGVISEENVHTFWFSLPKG</sequence>
<keyword evidence="4" id="KW-1003">Cell membrane</keyword>
<keyword evidence="11 14" id="KW-1133">Transmembrane helix</keyword>
<keyword evidence="6" id="KW-0808">Transferase</keyword>
<dbReference type="InterPro" id="IPR004358">
    <property type="entry name" value="Sig_transdc_His_kin-like_C"/>
</dbReference>
<dbReference type="Pfam" id="PF00512">
    <property type="entry name" value="HisKA"/>
    <property type="match status" value="1"/>
</dbReference>
<gene>
    <name evidence="17" type="ORF">AFL42_15135</name>
</gene>
<dbReference type="InterPro" id="IPR036890">
    <property type="entry name" value="HATPase_C_sf"/>
</dbReference>
<evidence type="ECO:0000313" key="18">
    <source>
        <dbReference type="Proteomes" id="UP000037854"/>
    </source>
</evidence>
<evidence type="ECO:0000256" key="8">
    <source>
        <dbReference type="ARBA" id="ARBA00022741"/>
    </source>
</evidence>
<evidence type="ECO:0000256" key="7">
    <source>
        <dbReference type="ARBA" id="ARBA00022692"/>
    </source>
</evidence>
<evidence type="ECO:0000256" key="12">
    <source>
        <dbReference type="ARBA" id="ARBA00023012"/>
    </source>
</evidence>